<dbReference type="EMBL" id="QWEG01000016">
    <property type="protein sequence ID" value="RHW33893.1"/>
    <property type="molecule type" value="Genomic_DNA"/>
</dbReference>
<feature type="domain" description="Ribosomal protein eL8/eL30/eS12/Gadd45" evidence="1">
    <location>
        <begin position="5"/>
        <end position="81"/>
    </location>
</feature>
<dbReference type="InterPro" id="IPR029064">
    <property type="entry name" value="Ribosomal_eL30-like_sf"/>
</dbReference>
<gene>
    <name evidence="2" type="ORF">D1B31_20150</name>
</gene>
<comment type="caution">
    <text evidence="2">The sequence shown here is derived from an EMBL/GenBank/DDBJ whole genome shotgun (WGS) entry which is preliminary data.</text>
</comment>
<evidence type="ECO:0000259" key="1">
    <source>
        <dbReference type="Pfam" id="PF01248"/>
    </source>
</evidence>
<dbReference type="RefSeq" id="WP_118923812.1">
    <property type="nucleotide sequence ID" value="NZ_QWEG01000016.1"/>
</dbReference>
<organism evidence="2 3">
    <name type="scientific">Neobacillus notoginsengisoli</name>
    <dbReference type="NCBI Taxonomy" id="1578198"/>
    <lineage>
        <taxon>Bacteria</taxon>
        <taxon>Bacillati</taxon>
        <taxon>Bacillota</taxon>
        <taxon>Bacilli</taxon>
        <taxon>Bacillales</taxon>
        <taxon>Bacillaceae</taxon>
        <taxon>Neobacillus</taxon>
    </lineage>
</organism>
<dbReference type="GO" id="GO:0005840">
    <property type="term" value="C:ribosome"/>
    <property type="evidence" value="ECO:0007669"/>
    <property type="project" value="UniProtKB-KW"/>
</dbReference>
<accession>A0A417YL76</accession>
<name>A0A417YL76_9BACI</name>
<dbReference type="SUPFAM" id="SSF55315">
    <property type="entry name" value="L30e-like"/>
    <property type="match status" value="1"/>
</dbReference>
<dbReference type="OrthoDB" id="2353623at2"/>
<protein>
    <submittedName>
        <fullName evidence="2">50S ribosomal protein L7ae-like protein</fullName>
    </submittedName>
</protein>
<proteinExistence type="predicted"/>
<dbReference type="Pfam" id="PF01248">
    <property type="entry name" value="Ribosomal_L7Ae"/>
    <property type="match status" value="1"/>
</dbReference>
<dbReference type="AlphaFoldDB" id="A0A417YL76"/>
<keyword evidence="2" id="KW-0689">Ribosomal protein</keyword>
<evidence type="ECO:0000313" key="3">
    <source>
        <dbReference type="Proteomes" id="UP000284416"/>
    </source>
</evidence>
<keyword evidence="2" id="KW-0687">Ribonucleoprotein</keyword>
<dbReference type="InterPro" id="IPR004038">
    <property type="entry name" value="Ribosomal_eL8/eL30/eS12/Gad45"/>
</dbReference>
<dbReference type="Gene3D" id="3.30.1330.30">
    <property type="match status" value="1"/>
</dbReference>
<evidence type="ECO:0000313" key="2">
    <source>
        <dbReference type="EMBL" id="RHW33893.1"/>
    </source>
</evidence>
<sequence>MSYDKVTQAGKILIGTKQAVRALEDGSAKELVVAADADPKMTVAAVELAQKLGIPVLKVDSMKKLGKASGIKVGTSAVAIIR</sequence>
<keyword evidence="3" id="KW-1185">Reference proteome</keyword>
<dbReference type="Proteomes" id="UP000284416">
    <property type="component" value="Unassembled WGS sequence"/>
</dbReference>
<dbReference type="PRINTS" id="PR00884">
    <property type="entry name" value="RIBOSOMALHS6"/>
</dbReference>
<reference evidence="2 3" key="1">
    <citation type="journal article" date="2017" name="Int. J. Syst. Evol. Microbiol.">
        <title>Bacillus notoginsengisoli sp. nov., a novel bacterium isolated from the rhizosphere of Panax notoginseng.</title>
        <authorList>
            <person name="Zhang M.Y."/>
            <person name="Cheng J."/>
            <person name="Cai Y."/>
            <person name="Zhang T.Y."/>
            <person name="Wu Y.Y."/>
            <person name="Manikprabhu D."/>
            <person name="Li W.J."/>
            <person name="Zhang Y.X."/>
        </authorList>
    </citation>
    <scope>NUCLEOTIDE SEQUENCE [LARGE SCALE GENOMIC DNA]</scope>
    <source>
        <strain evidence="2 3">JCM 30743</strain>
    </source>
</reference>
<dbReference type="NCBIfam" id="NF010125">
    <property type="entry name" value="PRK13602.1"/>
    <property type="match status" value="1"/>
</dbReference>